<dbReference type="Pfam" id="PF13812">
    <property type="entry name" value="PPR_3"/>
    <property type="match status" value="1"/>
</dbReference>
<dbReference type="OrthoDB" id="185373at2759"/>
<reference evidence="8 9" key="1">
    <citation type="submission" date="2016-05" db="EMBL/GenBank/DDBJ databases">
        <title>Genome sequencing reveals origins of a unique bacterial endosymbiosis in the earliest lineages of terrestrial Fungi.</title>
        <authorList>
            <consortium name="DOE Joint Genome Institute"/>
            <person name="Uehling J."/>
            <person name="Gryganskyi A."/>
            <person name="Hameed K."/>
            <person name="Tschaplinski T."/>
            <person name="Misztal P."/>
            <person name="Wu S."/>
            <person name="Desiro A."/>
            <person name="Vande Pol N."/>
            <person name="Du Z.-Y."/>
            <person name="Zienkiewicz A."/>
            <person name="Zienkiewicz K."/>
            <person name="Morin E."/>
            <person name="Tisserant E."/>
            <person name="Splivallo R."/>
            <person name="Hainaut M."/>
            <person name="Henrissat B."/>
            <person name="Ohm R."/>
            <person name="Kuo A."/>
            <person name="Yan J."/>
            <person name="Lipzen A."/>
            <person name="Nolan M."/>
            <person name="Labutti K."/>
            <person name="Barry K."/>
            <person name="Goldstein A."/>
            <person name="Labbe J."/>
            <person name="Schadt C."/>
            <person name="Tuskan G."/>
            <person name="Grigoriev I."/>
            <person name="Martin F."/>
            <person name="Vilgalys R."/>
            <person name="Bonito G."/>
        </authorList>
    </citation>
    <scope>NUCLEOTIDE SEQUENCE [LARGE SCALE GENOMIC DNA]</scope>
    <source>
        <strain evidence="8 9">AG-77</strain>
    </source>
</reference>
<dbReference type="AlphaFoldDB" id="A0A197KB00"/>
<dbReference type="NCBIfam" id="TIGR00756">
    <property type="entry name" value="PPR"/>
    <property type="match status" value="3"/>
</dbReference>
<comment type="similarity">
    <text evidence="1">Belongs to the CCM1 family.</text>
</comment>
<keyword evidence="2" id="KW-0677">Repeat</keyword>
<feature type="compositionally biased region" description="Basic residues" evidence="6">
    <location>
        <begin position="579"/>
        <end position="595"/>
    </location>
</feature>
<dbReference type="PANTHER" id="PTHR47447:SF24">
    <property type="entry name" value="PENTATRICOPEPTIDE REPEAT-CONTAINING PROTEIN"/>
    <property type="match status" value="1"/>
</dbReference>
<dbReference type="Pfam" id="PF13041">
    <property type="entry name" value="PPR_2"/>
    <property type="match status" value="1"/>
</dbReference>
<name>A0A197KB00_9FUNG</name>
<dbReference type="Proteomes" id="UP000078512">
    <property type="component" value="Unassembled WGS sequence"/>
</dbReference>
<dbReference type="Gene3D" id="1.25.40.10">
    <property type="entry name" value="Tetratricopeptide repeat domain"/>
    <property type="match status" value="3"/>
</dbReference>
<evidence type="ECO:0000256" key="4">
    <source>
        <dbReference type="ARBA" id="ARBA00044511"/>
    </source>
</evidence>
<dbReference type="Pfam" id="PF23276">
    <property type="entry name" value="TPR_24"/>
    <property type="match status" value="1"/>
</dbReference>
<dbReference type="PROSITE" id="PS51375">
    <property type="entry name" value="PPR"/>
    <property type="match status" value="5"/>
</dbReference>
<dbReference type="PANTHER" id="PTHR47447">
    <property type="entry name" value="OS03G0856100 PROTEIN"/>
    <property type="match status" value="1"/>
</dbReference>
<feature type="repeat" description="PPR" evidence="5">
    <location>
        <begin position="418"/>
        <end position="452"/>
    </location>
</feature>
<feature type="repeat" description="PPR" evidence="5">
    <location>
        <begin position="488"/>
        <end position="522"/>
    </location>
</feature>
<evidence type="ECO:0000313" key="8">
    <source>
        <dbReference type="EMBL" id="OAQ33574.1"/>
    </source>
</evidence>
<dbReference type="InterPro" id="IPR057027">
    <property type="entry name" value="TPR_mt"/>
</dbReference>
<gene>
    <name evidence="8" type="ORF">K457DRAFT_68527</name>
</gene>
<comment type="function">
    <text evidence="3">Regulates mitochondrial small subunit maturation by controlling 15S rRNA 5'-end processing. Localizes to the 5' precursor of the 15S rRNA in a position that is subsequently occupied by mS47 in the mature yeast mtSSU. Uses structure and sequence-specific RNA recognition, binding to a single-stranded region of the precursor and specifically recognizing bases -6 to -1. The exchange of Ccm1 for mS47 is coupled to the irreversible removal of precursor rRNA that is accompanied by conformational changes of the mitoribosomal proteins uS5m and mS26. These conformational changes signal completion of 5'-end rRNA processing through protection of the mature 5'-end of the 15S rRNA and stabilization of mS47. The removal of the 5' precursor together with the dissociation of Ccm1 may be catalyzed by the 5'-3' exoribonuclease Pet127. Involved in the specific removal of group I introns in mitochondrial encoded transcripts.</text>
</comment>
<evidence type="ECO:0000256" key="3">
    <source>
        <dbReference type="ARBA" id="ARBA00044493"/>
    </source>
</evidence>
<organism evidence="8 9">
    <name type="scientific">Linnemannia elongata AG-77</name>
    <dbReference type="NCBI Taxonomy" id="1314771"/>
    <lineage>
        <taxon>Eukaryota</taxon>
        <taxon>Fungi</taxon>
        <taxon>Fungi incertae sedis</taxon>
        <taxon>Mucoromycota</taxon>
        <taxon>Mortierellomycotina</taxon>
        <taxon>Mortierellomycetes</taxon>
        <taxon>Mortierellales</taxon>
        <taxon>Mortierellaceae</taxon>
        <taxon>Linnemannia</taxon>
    </lineage>
</organism>
<feature type="repeat" description="PPR" evidence="5">
    <location>
        <begin position="348"/>
        <end position="382"/>
    </location>
</feature>
<comment type="subunit">
    <text evidence="4">Binds to mitochondrial small subunit 15S rRNA.</text>
</comment>
<feature type="region of interest" description="Disordered" evidence="6">
    <location>
        <begin position="576"/>
        <end position="595"/>
    </location>
</feature>
<evidence type="ECO:0000256" key="5">
    <source>
        <dbReference type="PROSITE-ProRule" id="PRU00708"/>
    </source>
</evidence>
<evidence type="ECO:0000259" key="7">
    <source>
        <dbReference type="Pfam" id="PF23276"/>
    </source>
</evidence>
<evidence type="ECO:0000256" key="2">
    <source>
        <dbReference type="ARBA" id="ARBA00022737"/>
    </source>
</evidence>
<feature type="repeat" description="PPR" evidence="5">
    <location>
        <begin position="453"/>
        <end position="487"/>
    </location>
</feature>
<evidence type="ECO:0000256" key="1">
    <source>
        <dbReference type="ARBA" id="ARBA00006192"/>
    </source>
</evidence>
<protein>
    <recommendedName>
        <fullName evidence="7">Pentatricopeptide repeat-containing protein-mitochondrial domain-containing protein</fullName>
    </recommendedName>
</protein>
<feature type="repeat" description="PPR" evidence="5">
    <location>
        <begin position="121"/>
        <end position="155"/>
    </location>
</feature>
<dbReference type="Pfam" id="PF01535">
    <property type="entry name" value="PPR"/>
    <property type="match status" value="1"/>
</dbReference>
<evidence type="ECO:0000256" key="6">
    <source>
        <dbReference type="SAM" id="MobiDB-lite"/>
    </source>
</evidence>
<feature type="region of interest" description="Disordered" evidence="6">
    <location>
        <begin position="40"/>
        <end position="60"/>
    </location>
</feature>
<proteinExistence type="inferred from homology"/>
<sequence>MFIPRNQLCGIVHSGIHARVASTAVTTRHATITCLRQTHSSFHTSSGPRSSIPTSHYNPFISSNTPRHRIPGARGIITGTYPSTPLNKYNHKLITLLRDPQTCLPIFDKCREIQELNLKPDLTTYTVLLEAHERNNDLESIMRTLEEMELVGISPSISAFNIALRAAGSNGDTVMLEKITELIRKAGLQMNINSYEIIIQGLCANSELEHALDILGDMTVSVDEEGQPDENGRPTIDVRPSLQCFVPIIQLAQSLHETETAYLVLKMAEVQAGLARIPAVVYTDLMARAADDYLPAVEYCWKKGVKELGACPDEGSCMLVLNCAAHEKAPQLSAEVIQYMGENDMDFQEYHFAPLLQAFSLAGKYKSAFNVLSIMRTSGMKPTILTATSLLKVLDEQGNINDAYTCMREMHQEGKAIDVVAFNVLIEACGRAKNLTQAMSIFDAAASLSIKPDTDTYNALLTGCITDRNMSEGKNVILMMQKEGVDPNVDTYQSLITLCLTQINYEDAFMYLEEMKSHDVIPSESIYTSLVRKLARENDPRIKYAVEEMESFGYVVGPNLREYIETGGLSNLEESERRKQIRVAQRRRSSNRPHF</sequence>
<evidence type="ECO:0000313" key="9">
    <source>
        <dbReference type="Proteomes" id="UP000078512"/>
    </source>
</evidence>
<dbReference type="InterPro" id="IPR011990">
    <property type="entry name" value="TPR-like_helical_dom_sf"/>
</dbReference>
<dbReference type="EMBL" id="KV442020">
    <property type="protein sequence ID" value="OAQ33574.1"/>
    <property type="molecule type" value="Genomic_DNA"/>
</dbReference>
<accession>A0A197KB00</accession>
<keyword evidence="9" id="KW-1185">Reference proteome</keyword>
<dbReference type="InterPro" id="IPR002885">
    <property type="entry name" value="PPR_rpt"/>
</dbReference>
<feature type="domain" description="Pentatricopeptide repeat-containing protein-mitochondrial" evidence="7">
    <location>
        <begin position="314"/>
        <end position="443"/>
    </location>
</feature>
<dbReference type="STRING" id="1314771.A0A197KB00"/>